<dbReference type="Proteomes" id="UP000648239">
    <property type="component" value="Unassembled WGS sequence"/>
</dbReference>
<gene>
    <name evidence="1" type="ORF">IFK94_15210</name>
</gene>
<sequence length="190" mass="21066">MAVSAAKAFGLYLRTLRSRAGLSLQDVEDLARNTPGPISKNYLSRCENGQLGLALSKMTILCKIYSVPSDVVLERMELDLELEQIGGPDTENMSYEELIKLGVKSIEEGDYWPGYACYRDAIPLAPTSKLSPSFKDHEEQSLIVDLNCATSAMRVGKNRFAAFEFKRIENTGHLSPTNSCFLFNRMANAS</sequence>
<dbReference type="EMBL" id="JACXWD010000095">
    <property type="protein sequence ID" value="MBD3869469.1"/>
    <property type="molecule type" value="Genomic_DNA"/>
</dbReference>
<reference evidence="1 2" key="1">
    <citation type="submission" date="2020-08" db="EMBL/GenBank/DDBJ databases">
        <title>Acidobacteriota in marine sediments use diverse sulfur dissimilation pathways.</title>
        <authorList>
            <person name="Wasmund K."/>
        </authorList>
    </citation>
    <scope>NUCLEOTIDE SEQUENCE [LARGE SCALE GENOMIC DNA]</scope>
    <source>
        <strain evidence="1">MAG AM4</strain>
    </source>
</reference>
<dbReference type="GO" id="GO:0003677">
    <property type="term" value="F:DNA binding"/>
    <property type="evidence" value="ECO:0007669"/>
    <property type="project" value="InterPro"/>
</dbReference>
<dbReference type="CDD" id="cd00093">
    <property type="entry name" value="HTH_XRE"/>
    <property type="match status" value="1"/>
</dbReference>
<dbReference type="InterPro" id="IPR010982">
    <property type="entry name" value="Lambda_DNA-bd_dom_sf"/>
</dbReference>
<evidence type="ECO:0000313" key="2">
    <source>
        <dbReference type="Proteomes" id="UP000648239"/>
    </source>
</evidence>
<feature type="non-terminal residue" evidence="1">
    <location>
        <position position="190"/>
    </location>
</feature>
<dbReference type="AlphaFoldDB" id="A0A8J6Y4S9"/>
<evidence type="ECO:0000313" key="1">
    <source>
        <dbReference type="EMBL" id="MBD3869469.1"/>
    </source>
</evidence>
<accession>A0A8J6Y4S9</accession>
<dbReference type="Pfam" id="PF13560">
    <property type="entry name" value="HTH_31"/>
    <property type="match status" value="1"/>
</dbReference>
<proteinExistence type="predicted"/>
<name>A0A8J6Y4S9_9BACT</name>
<organism evidence="1 2">
    <name type="scientific">Candidatus Polarisedimenticola svalbardensis</name>
    <dbReference type="NCBI Taxonomy" id="2886004"/>
    <lineage>
        <taxon>Bacteria</taxon>
        <taxon>Pseudomonadati</taxon>
        <taxon>Acidobacteriota</taxon>
        <taxon>Candidatus Polarisedimenticolia</taxon>
        <taxon>Candidatus Polarisedimenticolales</taxon>
        <taxon>Candidatus Polarisedimenticolaceae</taxon>
        <taxon>Candidatus Polarisedimenticola</taxon>
    </lineage>
</organism>
<protein>
    <submittedName>
        <fullName evidence="1">Helix-turn-helix domain-containing protein</fullName>
    </submittedName>
</protein>
<dbReference type="InterPro" id="IPR001387">
    <property type="entry name" value="Cro/C1-type_HTH"/>
</dbReference>
<dbReference type="Gene3D" id="1.10.260.40">
    <property type="entry name" value="lambda repressor-like DNA-binding domains"/>
    <property type="match status" value="1"/>
</dbReference>
<dbReference type="SUPFAM" id="SSF47413">
    <property type="entry name" value="lambda repressor-like DNA-binding domains"/>
    <property type="match status" value="1"/>
</dbReference>
<comment type="caution">
    <text evidence="1">The sequence shown here is derived from an EMBL/GenBank/DDBJ whole genome shotgun (WGS) entry which is preliminary data.</text>
</comment>